<keyword evidence="2" id="KW-0808">Transferase</keyword>
<dbReference type="GO" id="GO:0046872">
    <property type="term" value="F:metal ion binding"/>
    <property type="evidence" value="ECO:0007669"/>
    <property type="project" value="UniProtKB-KW"/>
</dbReference>
<evidence type="ECO:0000256" key="2">
    <source>
        <dbReference type="ARBA" id="ARBA00022679"/>
    </source>
</evidence>
<protein>
    <recommendedName>
        <fullName evidence="1">N(6)-L-threonylcarbamoyladenine synthase</fullName>
        <ecNumber evidence="1">2.3.1.234</ecNumber>
    </recommendedName>
</protein>
<dbReference type="PRINTS" id="PR00789">
    <property type="entry name" value="OSIALOPTASE"/>
</dbReference>
<dbReference type="GO" id="GO:0005829">
    <property type="term" value="C:cytosol"/>
    <property type="evidence" value="ECO:0007669"/>
    <property type="project" value="TreeGrafter"/>
</dbReference>
<dbReference type="InterPro" id="IPR022496">
    <property type="entry name" value="T6A_TsaB"/>
</dbReference>
<dbReference type="PANTHER" id="PTHR11735">
    <property type="entry name" value="TRNA N6-ADENOSINE THREONYLCARBAMOYLTRANSFERASE"/>
    <property type="match status" value="1"/>
</dbReference>
<reference evidence="8 9" key="1">
    <citation type="submission" date="2018-10" db="EMBL/GenBank/DDBJ databases">
        <title>Genomic Encyclopedia of Archaeal and Bacterial Type Strains, Phase II (KMG-II): from individual species to whole genera.</title>
        <authorList>
            <person name="Goeker M."/>
        </authorList>
    </citation>
    <scope>NUCLEOTIDE SEQUENCE [LARGE SCALE GENOMIC DNA]</scope>
    <source>
        <strain evidence="8 9">DSM 14954</strain>
    </source>
</reference>
<evidence type="ECO:0000313" key="9">
    <source>
        <dbReference type="Proteomes" id="UP000278962"/>
    </source>
</evidence>
<comment type="caution">
    <text evidence="8">The sequence shown here is derived from an EMBL/GenBank/DDBJ whole genome shotgun (WGS) entry which is preliminary data.</text>
</comment>
<dbReference type="Proteomes" id="UP000278962">
    <property type="component" value="Unassembled WGS sequence"/>
</dbReference>
<gene>
    <name evidence="8" type="ORF">C8N24_4644</name>
</gene>
<organism evidence="8 9">
    <name type="scientific">Solirubrobacter pauli</name>
    <dbReference type="NCBI Taxonomy" id="166793"/>
    <lineage>
        <taxon>Bacteria</taxon>
        <taxon>Bacillati</taxon>
        <taxon>Actinomycetota</taxon>
        <taxon>Thermoleophilia</taxon>
        <taxon>Solirubrobacterales</taxon>
        <taxon>Solirubrobacteraceae</taxon>
        <taxon>Solirubrobacter</taxon>
    </lineage>
</organism>
<accession>A0A660L4Z3</accession>
<evidence type="ECO:0000313" key="8">
    <source>
        <dbReference type="EMBL" id="RKQ86630.1"/>
    </source>
</evidence>
<evidence type="ECO:0000256" key="1">
    <source>
        <dbReference type="ARBA" id="ARBA00012156"/>
    </source>
</evidence>
<dbReference type="EC" id="2.3.1.234" evidence="1"/>
<dbReference type="SUPFAM" id="SSF53067">
    <property type="entry name" value="Actin-like ATPase domain"/>
    <property type="match status" value="2"/>
</dbReference>
<dbReference type="Pfam" id="PF00814">
    <property type="entry name" value="TsaD"/>
    <property type="match status" value="1"/>
</dbReference>
<dbReference type="GO" id="GO:0061711">
    <property type="term" value="F:tRNA N(6)-L-threonylcarbamoyladenine synthase activity"/>
    <property type="evidence" value="ECO:0007669"/>
    <property type="project" value="UniProtKB-EC"/>
</dbReference>
<evidence type="ECO:0000259" key="7">
    <source>
        <dbReference type="Pfam" id="PF00814"/>
    </source>
</evidence>
<evidence type="ECO:0000256" key="4">
    <source>
        <dbReference type="ARBA" id="ARBA00022723"/>
    </source>
</evidence>
<keyword evidence="4" id="KW-0479">Metal-binding</keyword>
<feature type="domain" description="Gcp-like" evidence="7">
    <location>
        <begin position="41"/>
        <end position="154"/>
    </location>
</feature>
<dbReference type="InterPro" id="IPR000905">
    <property type="entry name" value="Gcp-like_dom"/>
</dbReference>
<dbReference type="InterPro" id="IPR043129">
    <property type="entry name" value="ATPase_NBD"/>
</dbReference>
<keyword evidence="9" id="KW-1185">Reference proteome</keyword>
<dbReference type="InterPro" id="IPR017861">
    <property type="entry name" value="KAE1/TsaD"/>
</dbReference>
<dbReference type="CDD" id="cd24032">
    <property type="entry name" value="ASKHA_NBD_TsaB"/>
    <property type="match status" value="1"/>
</dbReference>
<evidence type="ECO:0000256" key="5">
    <source>
        <dbReference type="ARBA" id="ARBA00023315"/>
    </source>
</evidence>
<dbReference type="NCBIfam" id="TIGR03725">
    <property type="entry name" value="T6A_YeaZ"/>
    <property type="match status" value="1"/>
</dbReference>
<dbReference type="Gene3D" id="3.30.420.40">
    <property type="match status" value="2"/>
</dbReference>
<dbReference type="PANTHER" id="PTHR11735:SF11">
    <property type="entry name" value="TRNA THREONYLCARBAMOYLADENOSINE BIOSYNTHESIS PROTEIN TSAB"/>
    <property type="match status" value="1"/>
</dbReference>
<dbReference type="EMBL" id="RBIL01000002">
    <property type="protein sequence ID" value="RKQ86630.1"/>
    <property type="molecule type" value="Genomic_DNA"/>
</dbReference>
<evidence type="ECO:0000256" key="3">
    <source>
        <dbReference type="ARBA" id="ARBA00022694"/>
    </source>
</evidence>
<evidence type="ECO:0000256" key="6">
    <source>
        <dbReference type="ARBA" id="ARBA00048117"/>
    </source>
</evidence>
<dbReference type="GO" id="GO:0002949">
    <property type="term" value="P:tRNA threonylcarbamoyladenosine modification"/>
    <property type="evidence" value="ECO:0007669"/>
    <property type="project" value="InterPro"/>
</dbReference>
<name>A0A660L4Z3_9ACTN</name>
<keyword evidence="5" id="KW-0012">Acyltransferase</keyword>
<dbReference type="RefSeq" id="WP_170179337.1">
    <property type="nucleotide sequence ID" value="NZ_RBIL01000002.1"/>
</dbReference>
<sequence>MTGGAIVGIDTSTKATSVAVVVPGGREVERRDDPLPNEQPRHAEVLQPLIERALEQAATSWDEVTRICVGVGPGGFTGLRLGISTARALAQGHDVEVVGVSSLEALARGVELASPKELDLPGHPEVAGPVLAVIDARRGEVFAAIYRHHRTTMEPGVFPPAELAERVAARREWGRSPMLGVGDGAVRFRAELERAGVAVPSDGSRAHRVSALMVCRLGRARDAVDRDALLPEYHREPDAVPPSPPQ</sequence>
<comment type="catalytic activity">
    <reaction evidence="6">
        <text>L-threonylcarbamoyladenylate + adenosine(37) in tRNA = N(6)-L-threonylcarbamoyladenosine(37) in tRNA + AMP + H(+)</text>
        <dbReference type="Rhea" id="RHEA:37059"/>
        <dbReference type="Rhea" id="RHEA-COMP:10162"/>
        <dbReference type="Rhea" id="RHEA-COMP:10163"/>
        <dbReference type="ChEBI" id="CHEBI:15378"/>
        <dbReference type="ChEBI" id="CHEBI:73682"/>
        <dbReference type="ChEBI" id="CHEBI:74411"/>
        <dbReference type="ChEBI" id="CHEBI:74418"/>
        <dbReference type="ChEBI" id="CHEBI:456215"/>
        <dbReference type="EC" id="2.3.1.234"/>
    </reaction>
</comment>
<dbReference type="AlphaFoldDB" id="A0A660L4Z3"/>
<keyword evidence="3" id="KW-0819">tRNA processing</keyword>
<proteinExistence type="predicted"/>